<dbReference type="InterPro" id="IPR004481">
    <property type="entry name" value="K/Na/Ca-exchanger"/>
</dbReference>
<feature type="transmembrane region" description="Helical" evidence="5">
    <location>
        <begin position="179"/>
        <end position="197"/>
    </location>
</feature>
<dbReference type="Gene3D" id="1.20.1420.30">
    <property type="entry name" value="NCX, central ion-binding region"/>
    <property type="match status" value="1"/>
</dbReference>
<protein>
    <submittedName>
        <fullName evidence="7">K+-dependent Na+/Ca+ exchanger family protein</fullName>
    </submittedName>
</protein>
<dbReference type="GO" id="GO:0008273">
    <property type="term" value="F:calcium, potassium:sodium antiporter activity"/>
    <property type="evidence" value="ECO:0007669"/>
    <property type="project" value="TreeGrafter"/>
</dbReference>
<dbReference type="GO" id="GO:0006874">
    <property type="term" value="P:intracellular calcium ion homeostasis"/>
    <property type="evidence" value="ECO:0007669"/>
    <property type="project" value="TreeGrafter"/>
</dbReference>
<evidence type="ECO:0000256" key="2">
    <source>
        <dbReference type="ARBA" id="ARBA00022692"/>
    </source>
</evidence>
<dbReference type="STRING" id="28125.HMPREF3202_01969"/>
<organism evidence="7 8">
    <name type="scientific">Prevotella bivia</name>
    <dbReference type="NCBI Taxonomy" id="28125"/>
    <lineage>
        <taxon>Bacteria</taxon>
        <taxon>Pseudomonadati</taxon>
        <taxon>Bacteroidota</taxon>
        <taxon>Bacteroidia</taxon>
        <taxon>Bacteroidales</taxon>
        <taxon>Prevotellaceae</taxon>
        <taxon>Prevotella</taxon>
    </lineage>
</organism>
<evidence type="ECO:0000256" key="1">
    <source>
        <dbReference type="ARBA" id="ARBA00004141"/>
    </source>
</evidence>
<accession>A0A137SRW6</accession>
<evidence type="ECO:0000313" key="7">
    <source>
        <dbReference type="EMBL" id="KXO15212.1"/>
    </source>
</evidence>
<dbReference type="Proteomes" id="UP000070093">
    <property type="component" value="Unassembled WGS sequence"/>
</dbReference>
<name>A0A137SRW6_9BACT</name>
<feature type="transmembrane region" description="Helical" evidence="5">
    <location>
        <begin position="112"/>
        <end position="129"/>
    </location>
</feature>
<feature type="transmembrane region" description="Helical" evidence="5">
    <location>
        <begin position="278"/>
        <end position="297"/>
    </location>
</feature>
<feature type="domain" description="Sodium/calcium exchanger membrane region" evidence="6">
    <location>
        <begin position="12"/>
        <end position="150"/>
    </location>
</feature>
<comment type="subcellular location">
    <subcellularLocation>
        <location evidence="1">Membrane</location>
        <topology evidence="1">Multi-pass membrane protein</topology>
    </subcellularLocation>
</comment>
<dbReference type="EMBL" id="LTAG01000112">
    <property type="protein sequence ID" value="KXO15212.1"/>
    <property type="molecule type" value="Genomic_DNA"/>
</dbReference>
<evidence type="ECO:0000256" key="3">
    <source>
        <dbReference type="ARBA" id="ARBA00022989"/>
    </source>
</evidence>
<dbReference type="GO" id="GO:0005262">
    <property type="term" value="F:calcium channel activity"/>
    <property type="evidence" value="ECO:0007669"/>
    <property type="project" value="TreeGrafter"/>
</dbReference>
<keyword evidence="4 5" id="KW-0472">Membrane</keyword>
<evidence type="ECO:0000256" key="4">
    <source>
        <dbReference type="ARBA" id="ARBA00023136"/>
    </source>
</evidence>
<proteinExistence type="predicted"/>
<dbReference type="NCBIfam" id="TIGR00367">
    <property type="entry name" value="calcium/sodium antiporter"/>
    <property type="match status" value="1"/>
</dbReference>
<dbReference type="PATRIC" id="fig|28125.4.peg.1962"/>
<feature type="transmembrane region" description="Helical" evidence="5">
    <location>
        <begin position="81"/>
        <end position="100"/>
    </location>
</feature>
<dbReference type="InterPro" id="IPR044880">
    <property type="entry name" value="NCX_ion-bd_dom_sf"/>
</dbReference>
<evidence type="ECO:0000313" key="8">
    <source>
        <dbReference type="Proteomes" id="UP000070093"/>
    </source>
</evidence>
<feature type="transmembrane region" description="Helical" evidence="5">
    <location>
        <begin position="248"/>
        <end position="271"/>
    </location>
</feature>
<evidence type="ECO:0000259" key="6">
    <source>
        <dbReference type="Pfam" id="PF01699"/>
    </source>
</evidence>
<dbReference type="PANTHER" id="PTHR10846">
    <property type="entry name" value="SODIUM/POTASSIUM/CALCIUM EXCHANGER"/>
    <property type="match status" value="1"/>
</dbReference>
<dbReference type="GO" id="GO:0005886">
    <property type="term" value="C:plasma membrane"/>
    <property type="evidence" value="ECO:0007669"/>
    <property type="project" value="TreeGrafter"/>
</dbReference>
<dbReference type="eggNOG" id="COG0530">
    <property type="taxonomic scope" value="Bacteria"/>
</dbReference>
<dbReference type="InterPro" id="IPR004837">
    <property type="entry name" value="NaCa_Exmemb"/>
</dbReference>
<feature type="transmembrane region" description="Helical" evidence="5">
    <location>
        <begin position="46"/>
        <end position="69"/>
    </location>
</feature>
<gene>
    <name evidence="7" type="ORF">HMPREF3202_01969</name>
</gene>
<keyword evidence="2 5" id="KW-0812">Transmembrane</keyword>
<dbReference type="Pfam" id="PF01699">
    <property type="entry name" value="Na_Ca_ex"/>
    <property type="match status" value="2"/>
</dbReference>
<reference evidence="7 8" key="1">
    <citation type="submission" date="2016-02" db="EMBL/GenBank/DDBJ databases">
        <authorList>
            <person name="Wen L."/>
            <person name="He K."/>
            <person name="Yang H."/>
        </authorList>
    </citation>
    <scope>NUCLEOTIDE SEQUENCE [LARGE SCALE GENOMIC DNA]</scope>
    <source>
        <strain evidence="7 8">GED7880</strain>
    </source>
</reference>
<feature type="transmembrane region" description="Helical" evidence="5">
    <location>
        <begin position="209"/>
        <end position="228"/>
    </location>
</feature>
<comment type="caution">
    <text evidence="7">The sequence shown here is derived from an EMBL/GenBank/DDBJ whole genome shotgun (WGS) entry which is preliminary data.</text>
</comment>
<keyword evidence="3 5" id="KW-1133">Transmembrane helix</keyword>
<dbReference type="PANTHER" id="PTHR10846:SF8">
    <property type="entry name" value="INNER MEMBRANE PROTEIN YRBG"/>
    <property type="match status" value="1"/>
</dbReference>
<feature type="transmembrane region" description="Helical" evidence="5">
    <location>
        <begin position="309"/>
        <end position="325"/>
    </location>
</feature>
<feature type="domain" description="Sodium/calcium exchanger membrane region" evidence="6">
    <location>
        <begin position="184"/>
        <end position="322"/>
    </location>
</feature>
<sequence>MWQKIEAMLLNLGLILIGIVLVLWGADRLTDGAVAVAQKLKVSQLVIGLTIVAMGTSMPEFSVSMVSALKGTSDLAVGNVVGSNIFNTLLIVGVAALVSPIVITKTTVRKDIPFALVASVVLMMLCYDGKIERIDAGIMFAMFFIFMAMTLQSAKIEKNVAQVDTQAIISETVSEKKAMAGWLAITWIVVGLSSLIFGSNIFVEGATKVASSLGVSDAIIGLTIVAGGTSLPELATSVVSARKGDSGIAIGNVIGSNIFNILATLGIAGIIHPMVLEGITMFDLSAMVTAMILVWFFSFTKYTIERWEGFVLTLVYVGYMVKLLMNI</sequence>
<evidence type="ECO:0000256" key="5">
    <source>
        <dbReference type="SAM" id="Phobius"/>
    </source>
</evidence>
<dbReference type="AlphaFoldDB" id="A0A137SRW6"/>
<feature type="transmembrane region" description="Helical" evidence="5">
    <location>
        <begin position="7"/>
        <end position="26"/>
    </location>
</feature>
<feature type="transmembrane region" description="Helical" evidence="5">
    <location>
        <begin position="136"/>
        <end position="154"/>
    </location>
</feature>